<reference evidence="4 5" key="1">
    <citation type="submission" date="2016-04" db="EMBL/GenBank/DDBJ databases">
        <title>Draft genome of Fonsecaea erecta CBS 125763.</title>
        <authorList>
            <person name="Weiss V.A."/>
            <person name="Vicente V.A."/>
            <person name="Raittz R.T."/>
            <person name="Moreno L.F."/>
            <person name="De Souza E.M."/>
            <person name="Pedrosa F.O."/>
            <person name="Steffens M.B."/>
            <person name="Faoro H."/>
            <person name="Tadra-Sfeir M.Z."/>
            <person name="Najafzadeh M.J."/>
            <person name="Felipe M.S."/>
            <person name="Teixeira M."/>
            <person name="Sun J."/>
            <person name="Xi L."/>
            <person name="Gomes R."/>
            <person name="De Azevedo C.M."/>
            <person name="Salgado C.G."/>
            <person name="Da Silva M.B."/>
            <person name="Nascimento M.F."/>
            <person name="Queiroz-Telles F."/>
            <person name="Attili D.S."/>
            <person name="Gorbushina A."/>
        </authorList>
    </citation>
    <scope>NUCLEOTIDE SEQUENCE [LARGE SCALE GENOMIC DNA]</scope>
    <source>
        <strain evidence="4 5">CBS 125763</strain>
    </source>
</reference>
<keyword evidence="5" id="KW-1185">Reference proteome</keyword>
<accession>A0A178ZMG0</accession>
<dbReference type="PRINTS" id="PR00412">
    <property type="entry name" value="EPOXHYDRLASE"/>
</dbReference>
<dbReference type="GeneID" id="30009385"/>
<dbReference type="SUPFAM" id="SSF53474">
    <property type="entry name" value="alpha/beta-Hydrolases"/>
    <property type="match status" value="1"/>
</dbReference>
<evidence type="ECO:0000313" key="4">
    <source>
        <dbReference type="EMBL" id="OAP60215.1"/>
    </source>
</evidence>
<gene>
    <name evidence="4" type="ORF">AYL99_05217</name>
</gene>
<dbReference type="GO" id="GO:0016787">
    <property type="term" value="F:hydrolase activity"/>
    <property type="evidence" value="ECO:0007669"/>
    <property type="project" value="UniProtKB-KW"/>
</dbReference>
<dbReference type="Proteomes" id="UP000078343">
    <property type="component" value="Unassembled WGS sequence"/>
</dbReference>
<dbReference type="InterPro" id="IPR000073">
    <property type="entry name" value="AB_hydrolase_1"/>
</dbReference>
<dbReference type="Pfam" id="PF00561">
    <property type="entry name" value="Abhydrolase_1"/>
    <property type="match status" value="1"/>
</dbReference>
<dbReference type="STRING" id="1367422.A0A178ZMG0"/>
<comment type="caution">
    <text evidence="4">The sequence shown here is derived from an EMBL/GenBank/DDBJ whole genome shotgun (WGS) entry which is preliminary data.</text>
</comment>
<organism evidence="4 5">
    <name type="scientific">Fonsecaea erecta</name>
    <dbReference type="NCBI Taxonomy" id="1367422"/>
    <lineage>
        <taxon>Eukaryota</taxon>
        <taxon>Fungi</taxon>
        <taxon>Dikarya</taxon>
        <taxon>Ascomycota</taxon>
        <taxon>Pezizomycotina</taxon>
        <taxon>Eurotiomycetes</taxon>
        <taxon>Chaetothyriomycetidae</taxon>
        <taxon>Chaetothyriales</taxon>
        <taxon>Herpotrichiellaceae</taxon>
        <taxon>Fonsecaea</taxon>
    </lineage>
</organism>
<comment type="similarity">
    <text evidence="2">Belongs to the AB hydrolase superfamily. Epoxide hydrolase family.</text>
</comment>
<dbReference type="Gene3D" id="3.40.50.1820">
    <property type="entry name" value="alpha/beta hydrolase"/>
    <property type="match status" value="1"/>
</dbReference>
<dbReference type="OrthoDB" id="408373at2759"/>
<evidence type="ECO:0000256" key="1">
    <source>
        <dbReference type="ARBA" id="ARBA00022801"/>
    </source>
</evidence>
<protein>
    <recommendedName>
        <fullName evidence="3">AB hydrolase-1 domain-containing protein</fullName>
    </recommendedName>
</protein>
<sequence>MSVDKIKPFHDSRVQLRSAVLNGLTYGYLYSEPPPSVARRGTVVLVHGFPDLSFGWRYQIPFLTSLGLTVIAPDCVGYGRTDSPPHKLRDYGYKRAADDLATLCGQLGLAQIALGGHDWGSAVAWRMTQYYPKLVKALFIFGAPYFPPFSRFEPLANIIRNHMPHLAYQAQLASGEVEDRVQSRSEIRLFLNAVFGALDTARPERLAGFDVHSGADLDLILSGAIPTNDLLSSDELDFYASEFSRNGLTGPVNWYRTRQVNWEDEYAHFFDNGNDLKPLNLRFGPDHEVLFVQATRDPAITDDMVGRMLPKVEKLTHREIEAGHWVLWQKPAEANHMLGQWLEDKVFKQGRLSSRL</sequence>
<keyword evidence="1" id="KW-0378">Hydrolase</keyword>
<name>A0A178ZMG0_9EURO</name>
<dbReference type="RefSeq" id="XP_018693582.1">
    <property type="nucleotide sequence ID" value="XM_018836729.1"/>
</dbReference>
<dbReference type="InterPro" id="IPR000639">
    <property type="entry name" value="Epox_hydrolase-like"/>
</dbReference>
<dbReference type="InterPro" id="IPR029058">
    <property type="entry name" value="AB_hydrolase_fold"/>
</dbReference>
<feature type="domain" description="AB hydrolase-1" evidence="3">
    <location>
        <begin position="42"/>
        <end position="331"/>
    </location>
</feature>
<evidence type="ECO:0000256" key="2">
    <source>
        <dbReference type="ARBA" id="ARBA00038334"/>
    </source>
</evidence>
<proteinExistence type="inferred from homology"/>
<evidence type="ECO:0000259" key="3">
    <source>
        <dbReference type="Pfam" id="PF00561"/>
    </source>
</evidence>
<dbReference type="AlphaFoldDB" id="A0A178ZMG0"/>
<dbReference type="EMBL" id="LVYI01000004">
    <property type="protein sequence ID" value="OAP60215.1"/>
    <property type="molecule type" value="Genomic_DNA"/>
</dbReference>
<evidence type="ECO:0000313" key="5">
    <source>
        <dbReference type="Proteomes" id="UP000078343"/>
    </source>
</evidence>
<dbReference type="PANTHER" id="PTHR43329">
    <property type="entry name" value="EPOXIDE HYDROLASE"/>
    <property type="match status" value="1"/>
</dbReference>